<comment type="caution">
    <text evidence="1">The sequence shown here is derived from an EMBL/GenBank/DDBJ whole genome shotgun (WGS) entry which is preliminary data.</text>
</comment>
<sequence>MIAEAFSLSQPFFNITVFTNSVHTNPSLRHASVTKITPNPLPTAAAPRHHFENCGELFSEVRSATGRHSMLSRTLTHLNPSPLLPMESLSSPLLPPPLPPKTAPTDYSVFRDRSLKLIALSS</sequence>
<reference evidence="1 2" key="2">
    <citation type="journal article" date="2019" name="G3 (Bethesda)">
        <title>Hybrid Assembly of the Genome of the Entomopathogenic Nematode Steinernema carpocapsae Identifies the X-Chromosome.</title>
        <authorList>
            <person name="Serra L."/>
            <person name="Macchietto M."/>
            <person name="Macias-Munoz A."/>
            <person name="McGill C.J."/>
            <person name="Rodriguez I.M."/>
            <person name="Rodriguez B."/>
            <person name="Murad R."/>
            <person name="Mortazavi A."/>
        </authorList>
    </citation>
    <scope>NUCLEOTIDE SEQUENCE [LARGE SCALE GENOMIC DNA]</scope>
    <source>
        <strain evidence="1 2">ALL</strain>
    </source>
</reference>
<name>A0A4U5NFD0_STECR</name>
<reference evidence="1 2" key="1">
    <citation type="journal article" date="2015" name="Genome Biol.">
        <title>Comparative genomics of Steinernema reveals deeply conserved gene regulatory networks.</title>
        <authorList>
            <person name="Dillman A.R."/>
            <person name="Macchietto M."/>
            <person name="Porter C.F."/>
            <person name="Rogers A."/>
            <person name="Williams B."/>
            <person name="Antoshechkin I."/>
            <person name="Lee M.M."/>
            <person name="Goodwin Z."/>
            <person name="Lu X."/>
            <person name="Lewis E.E."/>
            <person name="Goodrich-Blair H."/>
            <person name="Stock S.P."/>
            <person name="Adams B.J."/>
            <person name="Sternberg P.W."/>
            <person name="Mortazavi A."/>
        </authorList>
    </citation>
    <scope>NUCLEOTIDE SEQUENCE [LARGE SCALE GENOMIC DNA]</scope>
    <source>
        <strain evidence="1 2">ALL</strain>
    </source>
</reference>
<organism evidence="1 2">
    <name type="scientific">Steinernema carpocapsae</name>
    <name type="common">Entomopathogenic nematode</name>
    <dbReference type="NCBI Taxonomy" id="34508"/>
    <lineage>
        <taxon>Eukaryota</taxon>
        <taxon>Metazoa</taxon>
        <taxon>Ecdysozoa</taxon>
        <taxon>Nematoda</taxon>
        <taxon>Chromadorea</taxon>
        <taxon>Rhabditida</taxon>
        <taxon>Tylenchina</taxon>
        <taxon>Panagrolaimomorpha</taxon>
        <taxon>Strongyloidoidea</taxon>
        <taxon>Steinernematidae</taxon>
        <taxon>Steinernema</taxon>
    </lineage>
</organism>
<proteinExistence type="predicted"/>
<protein>
    <submittedName>
        <fullName evidence="1">Uncharacterized protein</fullName>
    </submittedName>
</protein>
<keyword evidence="2" id="KW-1185">Reference proteome</keyword>
<evidence type="ECO:0000313" key="2">
    <source>
        <dbReference type="Proteomes" id="UP000298663"/>
    </source>
</evidence>
<dbReference type="EMBL" id="AZBU02000004">
    <property type="protein sequence ID" value="TKR81749.1"/>
    <property type="molecule type" value="Genomic_DNA"/>
</dbReference>
<dbReference type="AlphaFoldDB" id="A0A4U5NFD0"/>
<evidence type="ECO:0000313" key="1">
    <source>
        <dbReference type="EMBL" id="TKR81749.1"/>
    </source>
</evidence>
<gene>
    <name evidence="1" type="ORF">L596_015573</name>
</gene>
<dbReference type="Proteomes" id="UP000298663">
    <property type="component" value="Unassembled WGS sequence"/>
</dbReference>
<accession>A0A4U5NFD0</accession>